<name>A0AAQ2Y307_9VIBR</name>
<dbReference type="SUPFAM" id="SSF53448">
    <property type="entry name" value="Nucleotide-diphospho-sugar transferases"/>
    <property type="match status" value="1"/>
</dbReference>
<dbReference type="Gene3D" id="3.90.550.10">
    <property type="entry name" value="Spore Coat Polysaccharide Biosynthesis Protein SpsA, Chain A"/>
    <property type="match status" value="1"/>
</dbReference>
<sequence>MIDGKKVLAFIPARGGSKRLPRKNILPIAGKPLIGWSIDAAKGSEYIDDIFISTDDQEIADVTAGLGIPAPELRPEHLSSDTASTANVLTYTLEKFGTDFDIVILLQPTSPLRTSQHIDQALELFIEKQAFSVVSVTPCEHPPLWSNTLPDNGSMENFIRPEALKRSQDLGSFYRFNGAIYIFDVEKLLEYQEICYTSESFAFVMENKDSFDIDQQFDFELAEFFLNKRRLS</sequence>
<dbReference type="PANTHER" id="PTHR21485">
    <property type="entry name" value="HAD SUPERFAMILY MEMBERS CMAS AND KDSC"/>
    <property type="match status" value="1"/>
</dbReference>
<gene>
    <name evidence="1" type="ORF">PUN50_15740</name>
</gene>
<organism evidence="1 2">
    <name type="scientific">Vibrio campbellii</name>
    <dbReference type="NCBI Taxonomy" id="680"/>
    <lineage>
        <taxon>Bacteria</taxon>
        <taxon>Pseudomonadati</taxon>
        <taxon>Pseudomonadota</taxon>
        <taxon>Gammaproteobacteria</taxon>
        <taxon>Vibrionales</taxon>
        <taxon>Vibrionaceae</taxon>
        <taxon>Vibrio</taxon>
    </lineage>
</organism>
<dbReference type="AlphaFoldDB" id="A0AAQ2Y307"/>
<dbReference type="EMBL" id="CP117988">
    <property type="protein sequence ID" value="WDG08152.1"/>
    <property type="molecule type" value="Genomic_DNA"/>
</dbReference>
<proteinExistence type="predicted"/>
<protein>
    <submittedName>
        <fullName evidence="1">Acylneuraminate cytidylyltransferase family protein</fullName>
    </submittedName>
</protein>
<dbReference type="InterPro" id="IPR050793">
    <property type="entry name" value="CMP-NeuNAc_synthase"/>
</dbReference>
<dbReference type="GO" id="GO:0008781">
    <property type="term" value="F:N-acylneuraminate cytidylyltransferase activity"/>
    <property type="evidence" value="ECO:0007669"/>
    <property type="project" value="TreeGrafter"/>
</dbReference>
<dbReference type="CDD" id="cd02513">
    <property type="entry name" value="CMP-NeuAc_Synthase"/>
    <property type="match status" value="1"/>
</dbReference>
<dbReference type="Pfam" id="PF02348">
    <property type="entry name" value="CTP_transf_3"/>
    <property type="match status" value="1"/>
</dbReference>
<evidence type="ECO:0000313" key="1">
    <source>
        <dbReference type="EMBL" id="WDG08152.1"/>
    </source>
</evidence>
<keyword evidence="1" id="KW-0808">Transferase</keyword>
<dbReference type="PANTHER" id="PTHR21485:SF6">
    <property type="entry name" value="N-ACYLNEURAMINATE CYTIDYLYLTRANSFERASE-RELATED"/>
    <property type="match status" value="1"/>
</dbReference>
<evidence type="ECO:0000313" key="2">
    <source>
        <dbReference type="Proteomes" id="UP001219537"/>
    </source>
</evidence>
<reference evidence="1" key="1">
    <citation type="submission" date="2023-02" db="EMBL/GenBank/DDBJ databases">
        <title>Isolation, identification, and genome analysis of Vibrio campbellii in the Penaeus vannamei larvae stage.</title>
        <authorList>
            <person name="Huang T."/>
            <person name="Zhang B."/>
        </authorList>
    </citation>
    <scope>NUCLEOTIDE SEQUENCE</scope>
    <source>
        <strain evidence="1">20220413_1</strain>
    </source>
</reference>
<dbReference type="RefSeq" id="WP_274290640.1">
    <property type="nucleotide sequence ID" value="NZ_CP117988.1"/>
</dbReference>
<accession>A0AAQ2Y307</accession>
<dbReference type="InterPro" id="IPR003329">
    <property type="entry name" value="Cytidylyl_trans"/>
</dbReference>
<dbReference type="InterPro" id="IPR029044">
    <property type="entry name" value="Nucleotide-diphossugar_trans"/>
</dbReference>
<dbReference type="Proteomes" id="UP001219537">
    <property type="component" value="Chromosome 1"/>
</dbReference>
<keyword evidence="1" id="KW-0548">Nucleotidyltransferase</keyword>